<sequence>MSSSLSWQCLEAGCSVPDARSGWAPVHSVSLSLNPCTGPGAQYLSTGDGVGPALCVSGVAKRAEGGGRRRRRREHTPRRSHAVELGDASRLENALAPLLASKQAVWRTSVLA</sequence>
<dbReference type="GeneID" id="27666753"/>
<proteinExistence type="predicted"/>
<name>A0A0F2M273_SPOSC</name>
<dbReference type="KEGG" id="ssck:SPSK_04676"/>
<gene>
    <name evidence="2" type="ORF">SPSK_04676</name>
</gene>
<evidence type="ECO:0000256" key="1">
    <source>
        <dbReference type="SAM" id="MobiDB-lite"/>
    </source>
</evidence>
<dbReference type="EMBL" id="AXCR01000009">
    <property type="protein sequence ID" value="KJR83807.1"/>
    <property type="molecule type" value="Genomic_DNA"/>
</dbReference>
<feature type="region of interest" description="Disordered" evidence="1">
    <location>
        <begin position="61"/>
        <end position="85"/>
    </location>
</feature>
<dbReference type="RefSeq" id="XP_016586483.1">
    <property type="nucleotide sequence ID" value="XM_016731476.1"/>
</dbReference>
<organism evidence="2 3">
    <name type="scientific">Sporothrix schenckii 1099-18</name>
    <dbReference type="NCBI Taxonomy" id="1397361"/>
    <lineage>
        <taxon>Eukaryota</taxon>
        <taxon>Fungi</taxon>
        <taxon>Dikarya</taxon>
        <taxon>Ascomycota</taxon>
        <taxon>Pezizomycotina</taxon>
        <taxon>Sordariomycetes</taxon>
        <taxon>Sordariomycetidae</taxon>
        <taxon>Ophiostomatales</taxon>
        <taxon>Ophiostomataceae</taxon>
        <taxon>Sporothrix</taxon>
    </lineage>
</organism>
<comment type="caution">
    <text evidence="2">The sequence shown here is derived from an EMBL/GenBank/DDBJ whole genome shotgun (WGS) entry which is preliminary data.</text>
</comment>
<reference evidence="2 3" key="1">
    <citation type="journal article" date="2014" name="BMC Genomics">
        <title>Comparative genomics of the major fungal agents of human and animal Sporotrichosis: Sporothrix schenckii and Sporothrix brasiliensis.</title>
        <authorList>
            <person name="Teixeira M.M."/>
            <person name="de Almeida L.G."/>
            <person name="Kubitschek-Barreira P."/>
            <person name="Alves F.L."/>
            <person name="Kioshima E.S."/>
            <person name="Abadio A.K."/>
            <person name="Fernandes L."/>
            <person name="Derengowski L.S."/>
            <person name="Ferreira K.S."/>
            <person name="Souza R.C."/>
            <person name="Ruiz J.C."/>
            <person name="de Andrade N.C."/>
            <person name="Paes H.C."/>
            <person name="Nicola A.M."/>
            <person name="Albuquerque P."/>
            <person name="Gerber A.L."/>
            <person name="Martins V.P."/>
            <person name="Peconick L.D."/>
            <person name="Neto A.V."/>
            <person name="Chaucanez C.B."/>
            <person name="Silva P.A."/>
            <person name="Cunha O.L."/>
            <person name="de Oliveira F.F."/>
            <person name="dos Santos T.C."/>
            <person name="Barros A.L."/>
            <person name="Soares M.A."/>
            <person name="de Oliveira L.M."/>
            <person name="Marini M.M."/>
            <person name="Villalobos-Duno H."/>
            <person name="Cunha M.M."/>
            <person name="de Hoog S."/>
            <person name="da Silveira J.F."/>
            <person name="Henrissat B."/>
            <person name="Nino-Vega G.A."/>
            <person name="Cisalpino P.S."/>
            <person name="Mora-Montes H.M."/>
            <person name="Almeida S.R."/>
            <person name="Stajich J.E."/>
            <person name="Lopes-Bezerra L.M."/>
            <person name="Vasconcelos A.T."/>
            <person name="Felipe M.S."/>
        </authorList>
    </citation>
    <scope>NUCLEOTIDE SEQUENCE [LARGE SCALE GENOMIC DNA]</scope>
    <source>
        <strain evidence="2 3">1099-18</strain>
    </source>
</reference>
<dbReference type="Proteomes" id="UP000033710">
    <property type="component" value="Unassembled WGS sequence"/>
</dbReference>
<feature type="compositionally biased region" description="Basic residues" evidence="1">
    <location>
        <begin position="68"/>
        <end position="80"/>
    </location>
</feature>
<dbReference type="VEuPathDB" id="FungiDB:SPSK_04676"/>
<dbReference type="AlphaFoldDB" id="A0A0F2M273"/>
<evidence type="ECO:0000313" key="3">
    <source>
        <dbReference type="Proteomes" id="UP000033710"/>
    </source>
</evidence>
<accession>A0A0F2M273</accession>
<protein>
    <submittedName>
        <fullName evidence="2">Uncharacterized protein</fullName>
    </submittedName>
</protein>
<reference evidence="2 3" key="2">
    <citation type="journal article" date="2015" name="Eukaryot. Cell">
        <title>Asexual propagation of a virulent clone complex in a human and feline outbreak of sporotrichosis.</title>
        <authorList>
            <person name="Teixeira Mde M."/>
            <person name="Rodrigues A.M."/>
            <person name="Tsui C.K."/>
            <person name="de Almeida L.G."/>
            <person name="Van Diepeningen A.D."/>
            <person name="van den Ende B.G."/>
            <person name="Fernandes G.F."/>
            <person name="Kano R."/>
            <person name="Hamelin R.C."/>
            <person name="Lopes-Bezerra L.M."/>
            <person name="Vasconcelos A.T."/>
            <person name="de Hoog S."/>
            <person name="de Camargo Z.P."/>
            <person name="Felipe M.S."/>
        </authorList>
    </citation>
    <scope>NUCLEOTIDE SEQUENCE [LARGE SCALE GENOMIC DNA]</scope>
    <source>
        <strain evidence="2 3">1099-18</strain>
    </source>
</reference>
<evidence type="ECO:0000313" key="2">
    <source>
        <dbReference type="EMBL" id="KJR83807.1"/>
    </source>
</evidence>